<accession>A0ABW5VEZ3</accession>
<keyword evidence="7" id="KW-1133">Transmembrane helix</keyword>
<comment type="catalytic activity">
    <reaction evidence="1">
        <text>ATP + protein L-histidine = ADP + protein N-phospho-L-histidine.</text>
        <dbReference type="EC" id="2.7.13.3"/>
    </reaction>
</comment>
<dbReference type="Pfam" id="PF02518">
    <property type="entry name" value="HATPase_c"/>
    <property type="match status" value="1"/>
</dbReference>
<dbReference type="SUPFAM" id="SSF47384">
    <property type="entry name" value="Homodimeric domain of signal transducing histidine kinase"/>
    <property type="match status" value="1"/>
</dbReference>
<feature type="transmembrane region" description="Helical" evidence="7">
    <location>
        <begin position="6"/>
        <end position="28"/>
    </location>
</feature>
<evidence type="ECO:0000259" key="8">
    <source>
        <dbReference type="PROSITE" id="PS50109"/>
    </source>
</evidence>
<dbReference type="PRINTS" id="PR00344">
    <property type="entry name" value="BCTRLSENSOR"/>
</dbReference>
<dbReference type="Proteomes" id="UP001597532">
    <property type="component" value="Unassembled WGS sequence"/>
</dbReference>
<evidence type="ECO:0000256" key="7">
    <source>
        <dbReference type="SAM" id="Phobius"/>
    </source>
</evidence>
<comment type="caution">
    <text evidence="9">The sequence shown here is derived from an EMBL/GenBank/DDBJ whole genome shotgun (WGS) entry which is preliminary data.</text>
</comment>
<sequence>MILDYPSILFFLAINNFFIMALFIYQYFFHHKQWCLLLVALGILFQTIAIVVYANRDILPPLHAFRINSFLLISSFALTSFGLISFDGKIRKNLLWIFIIFVFLFYSAILVEEENSTTNSVIRILSCSFFLGIGSFYLFVNKNRYKFSIIIGTVLLLFSIVQLVRAFNIYQIGEPYVFLNSSTFNNWFLIISILVISVVTIGFIMLLKEIDQKIIHRKNIIIQRDKRKLEALNETQNKLFSIIAHDLRSPFNNILSLSELFFHNESDTDDSESKEYVDLINTTAKNTLGLLDNLLNWAKSQTGELSFNPKKIKLSEVISEIIELKMSLAKAKNISLQYSPADDIELNTDENILGTVLRNLISNAIKFTNSGGHINVVATTNQHQVEISISDNGVGMKEETIHKIFNLSSNVTLPGTANERGSGLGLVICKEFVKKLNGHLWVESEEGKGSNFKFTLPLNVSKRKLVKVA</sequence>
<evidence type="ECO:0000256" key="6">
    <source>
        <dbReference type="ARBA" id="ARBA00023012"/>
    </source>
</evidence>
<dbReference type="RefSeq" id="WP_251807706.1">
    <property type="nucleotide sequence ID" value="NZ_CP166679.1"/>
</dbReference>
<dbReference type="InterPro" id="IPR036890">
    <property type="entry name" value="HATPase_C_sf"/>
</dbReference>
<feature type="transmembrane region" description="Helical" evidence="7">
    <location>
        <begin position="93"/>
        <end position="109"/>
    </location>
</feature>
<gene>
    <name evidence="9" type="ORF">ACFS1K_08865</name>
</gene>
<keyword evidence="10" id="KW-1185">Reference proteome</keyword>
<dbReference type="SUPFAM" id="SSF55874">
    <property type="entry name" value="ATPase domain of HSP90 chaperone/DNA topoisomerase II/histidine kinase"/>
    <property type="match status" value="1"/>
</dbReference>
<evidence type="ECO:0000256" key="4">
    <source>
        <dbReference type="ARBA" id="ARBA00022679"/>
    </source>
</evidence>
<dbReference type="SMART" id="SM00388">
    <property type="entry name" value="HisKA"/>
    <property type="match status" value="1"/>
</dbReference>
<organism evidence="9 10">
    <name type="scientific">Arenibacter antarcticus</name>
    <dbReference type="NCBI Taxonomy" id="2040469"/>
    <lineage>
        <taxon>Bacteria</taxon>
        <taxon>Pseudomonadati</taxon>
        <taxon>Bacteroidota</taxon>
        <taxon>Flavobacteriia</taxon>
        <taxon>Flavobacteriales</taxon>
        <taxon>Flavobacteriaceae</taxon>
        <taxon>Arenibacter</taxon>
    </lineage>
</organism>
<evidence type="ECO:0000256" key="5">
    <source>
        <dbReference type="ARBA" id="ARBA00022777"/>
    </source>
</evidence>
<dbReference type="PANTHER" id="PTHR43711">
    <property type="entry name" value="TWO-COMPONENT HISTIDINE KINASE"/>
    <property type="match status" value="1"/>
</dbReference>
<dbReference type="InterPro" id="IPR003594">
    <property type="entry name" value="HATPase_dom"/>
</dbReference>
<keyword evidence="6" id="KW-0902">Two-component regulatory system</keyword>
<dbReference type="InterPro" id="IPR050736">
    <property type="entry name" value="Sensor_HK_Regulatory"/>
</dbReference>
<reference evidence="10" key="1">
    <citation type="journal article" date="2019" name="Int. J. Syst. Evol. Microbiol.">
        <title>The Global Catalogue of Microorganisms (GCM) 10K type strain sequencing project: providing services to taxonomists for standard genome sequencing and annotation.</title>
        <authorList>
            <consortium name="The Broad Institute Genomics Platform"/>
            <consortium name="The Broad Institute Genome Sequencing Center for Infectious Disease"/>
            <person name="Wu L."/>
            <person name="Ma J."/>
        </authorList>
    </citation>
    <scope>NUCLEOTIDE SEQUENCE [LARGE SCALE GENOMIC DNA]</scope>
    <source>
        <strain evidence="10">KCTC 52924</strain>
    </source>
</reference>
<dbReference type="PANTHER" id="PTHR43711:SF1">
    <property type="entry name" value="HISTIDINE KINASE 1"/>
    <property type="match status" value="1"/>
</dbReference>
<protein>
    <recommendedName>
        <fullName evidence="2">histidine kinase</fullName>
        <ecNumber evidence="2">2.7.13.3</ecNumber>
    </recommendedName>
</protein>
<dbReference type="SMART" id="SM00387">
    <property type="entry name" value="HATPase_c"/>
    <property type="match status" value="1"/>
</dbReference>
<dbReference type="Gene3D" id="1.10.287.130">
    <property type="match status" value="1"/>
</dbReference>
<evidence type="ECO:0000313" key="9">
    <source>
        <dbReference type="EMBL" id="MFD2789871.1"/>
    </source>
</evidence>
<dbReference type="InterPro" id="IPR004358">
    <property type="entry name" value="Sig_transdc_His_kin-like_C"/>
</dbReference>
<name>A0ABW5VEZ3_9FLAO</name>
<keyword evidence="5 9" id="KW-0418">Kinase</keyword>
<evidence type="ECO:0000256" key="2">
    <source>
        <dbReference type="ARBA" id="ARBA00012438"/>
    </source>
</evidence>
<feature type="transmembrane region" description="Helical" evidence="7">
    <location>
        <begin position="67"/>
        <end position="86"/>
    </location>
</feature>
<evidence type="ECO:0000256" key="1">
    <source>
        <dbReference type="ARBA" id="ARBA00000085"/>
    </source>
</evidence>
<evidence type="ECO:0000256" key="3">
    <source>
        <dbReference type="ARBA" id="ARBA00022553"/>
    </source>
</evidence>
<dbReference type="InterPro" id="IPR005467">
    <property type="entry name" value="His_kinase_dom"/>
</dbReference>
<dbReference type="InterPro" id="IPR036097">
    <property type="entry name" value="HisK_dim/P_sf"/>
</dbReference>
<evidence type="ECO:0000313" key="10">
    <source>
        <dbReference type="Proteomes" id="UP001597532"/>
    </source>
</evidence>
<feature type="domain" description="Histidine kinase" evidence="8">
    <location>
        <begin position="242"/>
        <end position="460"/>
    </location>
</feature>
<feature type="transmembrane region" description="Helical" evidence="7">
    <location>
        <begin position="187"/>
        <end position="207"/>
    </location>
</feature>
<feature type="transmembrane region" description="Helical" evidence="7">
    <location>
        <begin position="147"/>
        <end position="167"/>
    </location>
</feature>
<dbReference type="EC" id="2.7.13.3" evidence="2"/>
<dbReference type="PROSITE" id="PS50109">
    <property type="entry name" value="HIS_KIN"/>
    <property type="match status" value="1"/>
</dbReference>
<dbReference type="EMBL" id="JBHUOK010000029">
    <property type="protein sequence ID" value="MFD2789871.1"/>
    <property type="molecule type" value="Genomic_DNA"/>
</dbReference>
<dbReference type="GO" id="GO:0016301">
    <property type="term" value="F:kinase activity"/>
    <property type="evidence" value="ECO:0007669"/>
    <property type="project" value="UniProtKB-KW"/>
</dbReference>
<proteinExistence type="predicted"/>
<dbReference type="Pfam" id="PF00512">
    <property type="entry name" value="HisKA"/>
    <property type="match status" value="1"/>
</dbReference>
<dbReference type="Gene3D" id="3.30.565.10">
    <property type="entry name" value="Histidine kinase-like ATPase, C-terminal domain"/>
    <property type="match status" value="1"/>
</dbReference>
<keyword evidence="4" id="KW-0808">Transferase</keyword>
<feature type="transmembrane region" description="Helical" evidence="7">
    <location>
        <begin position="35"/>
        <end position="55"/>
    </location>
</feature>
<feature type="transmembrane region" description="Helical" evidence="7">
    <location>
        <begin position="121"/>
        <end position="140"/>
    </location>
</feature>
<keyword evidence="3" id="KW-0597">Phosphoprotein</keyword>
<keyword evidence="7" id="KW-0812">Transmembrane</keyword>
<dbReference type="CDD" id="cd00082">
    <property type="entry name" value="HisKA"/>
    <property type="match status" value="1"/>
</dbReference>
<keyword evidence="7" id="KW-0472">Membrane</keyword>
<dbReference type="InterPro" id="IPR003661">
    <property type="entry name" value="HisK_dim/P_dom"/>
</dbReference>